<dbReference type="Proteomes" id="UP000193346">
    <property type="component" value="Unassembled WGS sequence"/>
</dbReference>
<dbReference type="Pfam" id="PF06271">
    <property type="entry name" value="RDD"/>
    <property type="match status" value="1"/>
</dbReference>
<dbReference type="PANTHER" id="PTHR36115">
    <property type="entry name" value="PROLINE-RICH ANTIGEN HOMOLOG-RELATED"/>
    <property type="match status" value="1"/>
</dbReference>
<feature type="transmembrane region" description="Helical" evidence="6">
    <location>
        <begin position="78"/>
        <end position="98"/>
    </location>
</feature>
<comment type="caution">
    <text evidence="8">The sequence shown here is derived from an EMBL/GenBank/DDBJ whole genome shotgun (WGS) entry which is preliminary data.</text>
</comment>
<dbReference type="RefSeq" id="WP_085418176.1">
    <property type="nucleotide sequence ID" value="NZ_CP091509.1"/>
</dbReference>
<keyword evidence="4 6" id="KW-1133">Transmembrane helix</keyword>
<feature type="transmembrane region" description="Helical" evidence="6">
    <location>
        <begin position="133"/>
        <end position="151"/>
    </location>
</feature>
<keyword evidence="2" id="KW-1003">Cell membrane</keyword>
<evidence type="ECO:0000256" key="3">
    <source>
        <dbReference type="ARBA" id="ARBA00022692"/>
    </source>
</evidence>
<comment type="subcellular location">
    <subcellularLocation>
        <location evidence="1">Cell membrane</location>
        <topology evidence="1">Multi-pass membrane protein</topology>
    </subcellularLocation>
</comment>
<evidence type="ECO:0000256" key="2">
    <source>
        <dbReference type="ARBA" id="ARBA00022475"/>
    </source>
</evidence>
<reference evidence="8 9" key="1">
    <citation type="submission" date="2017-01" db="EMBL/GenBank/DDBJ databases">
        <authorList>
            <person name="Wolfgang W.J."/>
            <person name="Cole J."/>
            <person name="Wroblewski D."/>
            <person name="Mcginnis J."/>
            <person name="Musser K.A."/>
        </authorList>
    </citation>
    <scope>NUCLEOTIDE SEQUENCE [LARGE SCALE GENOMIC DNA]</scope>
    <source>
        <strain evidence="8 9">93087</strain>
    </source>
</reference>
<evidence type="ECO:0000313" key="8">
    <source>
        <dbReference type="EMBL" id="OSI35501.1"/>
    </source>
</evidence>
<sequence>MYENHQQNLPLSSEEVIDVEIATPKSRIVAYLLNTLFTVLAFVPIFLAFIMLSVSANAEMTAEENFAYLVGTTDWGNIWIGAGLLILLGYTVVQCWMLSRHGQSIGKKIMKIRLLKNDGTNPGFWYAVMVREVGFNVVLTLAVMVVAYLLVFMAGKDGFTADYIANSLSTVVWLVCLSMLFNPAKNRRTLQDYFANTVVVRVPERHGK</sequence>
<protein>
    <recommendedName>
        <fullName evidence="7">RDD domain-containing protein</fullName>
    </recommendedName>
</protein>
<feature type="domain" description="RDD" evidence="7">
    <location>
        <begin position="22"/>
        <end position="165"/>
    </location>
</feature>
<evidence type="ECO:0000259" key="7">
    <source>
        <dbReference type="Pfam" id="PF06271"/>
    </source>
</evidence>
<accession>A0ABX3WMB1</accession>
<evidence type="ECO:0000256" key="5">
    <source>
        <dbReference type="ARBA" id="ARBA00023136"/>
    </source>
</evidence>
<feature type="transmembrane region" description="Helical" evidence="6">
    <location>
        <begin position="31"/>
        <end position="58"/>
    </location>
</feature>
<evidence type="ECO:0000256" key="6">
    <source>
        <dbReference type="SAM" id="Phobius"/>
    </source>
</evidence>
<dbReference type="EMBL" id="MTAC01000009">
    <property type="protein sequence ID" value="OSI35501.1"/>
    <property type="molecule type" value="Genomic_DNA"/>
</dbReference>
<keyword evidence="5 6" id="KW-0472">Membrane</keyword>
<evidence type="ECO:0000256" key="4">
    <source>
        <dbReference type="ARBA" id="ARBA00022989"/>
    </source>
</evidence>
<name>A0ABX3WMB1_9NEIS</name>
<dbReference type="InterPro" id="IPR010432">
    <property type="entry name" value="RDD"/>
</dbReference>
<gene>
    <name evidence="8" type="ORF">BV913_04660</name>
</gene>
<proteinExistence type="predicted"/>
<keyword evidence="3 6" id="KW-0812">Transmembrane</keyword>
<evidence type="ECO:0000256" key="1">
    <source>
        <dbReference type="ARBA" id="ARBA00004651"/>
    </source>
</evidence>
<feature type="transmembrane region" description="Helical" evidence="6">
    <location>
        <begin position="163"/>
        <end position="181"/>
    </location>
</feature>
<evidence type="ECO:0000313" key="9">
    <source>
        <dbReference type="Proteomes" id="UP000193346"/>
    </source>
</evidence>
<dbReference type="InterPro" id="IPR051791">
    <property type="entry name" value="Pra-immunoreactive"/>
</dbReference>
<keyword evidence="9" id="KW-1185">Reference proteome</keyword>
<dbReference type="PANTHER" id="PTHR36115:SF4">
    <property type="entry name" value="MEMBRANE PROTEIN"/>
    <property type="match status" value="1"/>
</dbReference>
<organism evidence="8 9">
    <name type="scientific">Neisseria dumasiana</name>
    <dbReference type="NCBI Taxonomy" id="1931275"/>
    <lineage>
        <taxon>Bacteria</taxon>
        <taxon>Pseudomonadati</taxon>
        <taxon>Pseudomonadota</taxon>
        <taxon>Betaproteobacteria</taxon>
        <taxon>Neisseriales</taxon>
        <taxon>Neisseriaceae</taxon>
        <taxon>Neisseria</taxon>
    </lineage>
</organism>